<evidence type="ECO:0000313" key="3">
    <source>
        <dbReference type="EMBL" id="KAL1205512.1"/>
    </source>
</evidence>
<gene>
    <name evidence="3" type="ORF">V5N11_026696</name>
</gene>
<dbReference type="EMBL" id="JBANAX010000516">
    <property type="protein sequence ID" value="KAL1205512.1"/>
    <property type="molecule type" value="Genomic_DNA"/>
</dbReference>
<reference evidence="3 4" key="1">
    <citation type="submission" date="2024-04" db="EMBL/GenBank/DDBJ databases">
        <title>Genome assembly C_amara_ONT_v2.</title>
        <authorList>
            <person name="Yant L."/>
            <person name="Moore C."/>
            <person name="Slenker M."/>
        </authorList>
    </citation>
    <scope>NUCLEOTIDE SEQUENCE [LARGE SCALE GENOMIC DNA]</scope>
    <source>
        <tissue evidence="3">Leaf</tissue>
    </source>
</reference>
<organism evidence="3 4">
    <name type="scientific">Cardamine amara subsp. amara</name>
    <dbReference type="NCBI Taxonomy" id="228776"/>
    <lineage>
        <taxon>Eukaryota</taxon>
        <taxon>Viridiplantae</taxon>
        <taxon>Streptophyta</taxon>
        <taxon>Embryophyta</taxon>
        <taxon>Tracheophyta</taxon>
        <taxon>Spermatophyta</taxon>
        <taxon>Magnoliopsida</taxon>
        <taxon>eudicotyledons</taxon>
        <taxon>Gunneridae</taxon>
        <taxon>Pentapetalae</taxon>
        <taxon>rosids</taxon>
        <taxon>malvids</taxon>
        <taxon>Brassicales</taxon>
        <taxon>Brassicaceae</taxon>
        <taxon>Cardamineae</taxon>
        <taxon>Cardamine</taxon>
    </lineage>
</organism>
<keyword evidence="4" id="KW-1185">Reference proteome</keyword>
<comment type="caution">
    <text evidence="3">The sequence shown here is derived from an EMBL/GenBank/DDBJ whole genome shotgun (WGS) entry which is preliminary data.</text>
</comment>
<dbReference type="InterPro" id="IPR015410">
    <property type="entry name" value="DUF1985"/>
</dbReference>
<feature type="signal peptide" evidence="1">
    <location>
        <begin position="1"/>
        <end position="25"/>
    </location>
</feature>
<dbReference type="Pfam" id="PF09331">
    <property type="entry name" value="DUF1985"/>
    <property type="match status" value="1"/>
</dbReference>
<dbReference type="Proteomes" id="UP001558713">
    <property type="component" value="Unassembled WGS sequence"/>
</dbReference>
<feature type="chain" id="PRO_5044776786" description="DUF1985 domain-containing protein" evidence="1">
    <location>
        <begin position="26"/>
        <end position="158"/>
    </location>
</feature>
<protein>
    <recommendedName>
        <fullName evidence="2">DUF1985 domain-containing protein</fullName>
    </recommendedName>
</protein>
<sequence>MPKERTRKCMGFWMLCLRTARLAKRYVWWFIVSGVPVRYSLWEHGLISGLNCREYTKNHTDLGSLNFIKRQFDRRESGIKLSEVEKQLTTMIACEDRLKMDVLYFLASMMKMHSKSPEVIEIFLLRIVDNLEECKITLLSLYRLSILVISYLYHQIWA</sequence>
<proteinExistence type="predicted"/>
<dbReference type="AlphaFoldDB" id="A0ABD1AFF6"/>
<accession>A0ABD1AFF6</accession>
<evidence type="ECO:0000259" key="2">
    <source>
        <dbReference type="Pfam" id="PF09331"/>
    </source>
</evidence>
<evidence type="ECO:0000256" key="1">
    <source>
        <dbReference type="SAM" id="SignalP"/>
    </source>
</evidence>
<feature type="domain" description="DUF1985" evidence="2">
    <location>
        <begin position="17"/>
        <end position="129"/>
    </location>
</feature>
<evidence type="ECO:0000313" key="4">
    <source>
        <dbReference type="Proteomes" id="UP001558713"/>
    </source>
</evidence>
<name>A0ABD1AFF6_CARAN</name>
<keyword evidence="1" id="KW-0732">Signal</keyword>